<protein>
    <submittedName>
        <fullName evidence="4">Sugar/nucleoside kinase (Ribokinase family)</fullName>
    </submittedName>
</protein>
<dbReference type="PANTHER" id="PTHR10584">
    <property type="entry name" value="SUGAR KINASE"/>
    <property type="match status" value="1"/>
</dbReference>
<keyword evidence="1" id="KW-0808">Transferase</keyword>
<evidence type="ECO:0000313" key="4">
    <source>
        <dbReference type="EMBL" id="RKR72946.1"/>
    </source>
</evidence>
<dbReference type="OrthoDB" id="8578462at2"/>
<dbReference type="Gene3D" id="3.40.1190.20">
    <property type="match status" value="1"/>
</dbReference>
<dbReference type="AlphaFoldDB" id="A0A495ID68"/>
<proteinExistence type="predicted"/>
<dbReference type="PANTHER" id="PTHR10584:SF166">
    <property type="entry name" value="RIBOKINASE"/>
    <property type="match status" value="1"/>
</dbReference>
<keyword evidence="5" id="KW-1185">Reference proteome</keyword>
<name>A0A495ID68_9MICO</name>
<dbReference type="InterPro" id="IPR029056">
    <property type="entry name" value="Ribokinase-like"/>
</dbReference>
<dbReference type="RefSeq" id="WP_121367868.1">
    <property type="nucleotide sequence ID" value="NZ_RBKS01000001.1"/>
</dbReference>
<dbReference type="InterPro" id="IPR011611">
    <property type="entry name" value="PfkB_dom"/>
</dbReference>
<reference evidence="4 5" key="1">
    <citation type="submission" date="2018-10" db="EMBL/GenBank/DDBJ databases">
        <title>Sequencing the genomes of 1000 actinobacteria strains.</title>
        <authorList>
            <person name="Klenk H.-P."/>
        </authorList>
    </citation>
    <scope>NUCLEOTIDE SEQUENCE [LARGE SCALE GENOMIC DNA]</scope>
    <source>
        <strain evidence="4 5">DSM 17894</strain>
    </source>
</reference>
<dbReference type="Pfam" id="PF00294">
    <property type="entry name" value="PfkB"/>
    <property type="match status" value="1"/>
</dbReference>
<comment type="caution">
    <text evidence="4">The sequence shown here is derived from an EMBL/GenBank/DDBJ whole genome shotgun (WGS) entry which is preliminary data.</text>
</comment>
<evidence type="ECO:0000259" key="3">
    <source>
        <dbReference type="Pfam" id="PF00294"/>
    </source>
</evidence>
<evidence type="ECO:0000256" key="1">
    <source>
        <dbReference type="ARBA" id="ARBA00022679"/>
    </source>
</evidence>
<dbReference type="GO" id="GO:0016301">
    <property type="term" value="F:kinase activity"/>
    <property type="evidence" value="ECO:0007669"/>
    <property type="project" value="UniProtKB-KW"/>
</dbReference>
<evidence type="ECO:0000256" key="2">
    <source>
        <dbReference type="ARBA" id="ARBA00022777"/>
    </source>
</evidence>
<sequence>MSRLIHVGNAIVDVALTVSGLPERGGDVIASATSLTAGGAVNTLVAAARDGLPAVHAGVRGTGPFADVVAAALETAGVEAIGPVARDVDTGFSIVLVEPSAERTFVTSVGAEARLSQPDLAQVEVEAGDVIVVTGYALQHSGVAIASWLSTVPVEATVVVDPSPIVATLDPGTLAAVLARADVLTANAREARLMVGGGAGAGAAGDAVALAALLRPCAAALVRDGVDGCWVAVAPGVPDATDVPRAAERAAHHVPGFAVTAVDTTGAGDAHCGVLCAALSRAEPLVDAVRRANAAAALAVTRRGPATSPASAEIDALLAA</sequence>
<accession>A0A495ID68</accession>
<dbReference type="GO" id="GO:0005829">
    <property type="term" value="C:cytosol"/>
    <property type="evidence" value="ECO:0007669"/>
    <property type="project" value="TreeGrafter"/>
</dbReference>
<keyword evidence="2 4" id="KW-0418">Kinase</keyword>
<dbReference type="Proteomes" id="UP000280008">
    <property type="component" value="Unassembled WGS sequence"/>
</dbReference>
<dbReference type="EMBL" id="RBKS01000001">
    <property type="protein sequence ID" value="RKR72946.1"/>
    <property type="molecule type" value="Genomic_DNA"/>
</dbReference>
<evidence type="ECO:0000313" key="5">
    <source>
        <dbReference type="Proteomes" id="UP000280008"/>
    </source>
</evidence>
<feature type="domain" description="Carbohydrate kinase PfkB" evidence="3">
    <location>
        <begin position="2"/>
        <end position="308"/>
    </location>
</feature>
<organism evidence="4 5">
    <name type="scientific">Frondihabitans australicus</name>
    <dbReference type="NCBI Taxonomy" id="386892"/>
    <lineage>
        <taxon>Bacteria</taxon>
        <taxon>Bacillati</taxon>
        <taxon>Actinomycetota</taxon>
        <taxon>Actinomycetes</taxon>
        <taxon>Micrococcales</taxon>
        <taxon>Microbacteriaceae</taxon>
        <taxon>Frondihabitans</taxon>
    </lineage>
</organism>
<gene>
    <name evidence="4" type="ORF">C8E83_0028</name>
</gene>
<dbReference type="SUPFAM" id="SSF53613">
    <property type="entry name" value="Ribokinase-like"/>
    <property type="match status" value="1"/>
</dbReference>